<accession>A0AAD5UDM7</accession>
<dbReference type="PANTHER" id="PTHR15576">
    <property type="entry name" value="RIBITOL-5-PHOSPHATE XYLOSYLTRANSFERASE 1"/>
    <property type="match status" value="1"/>
</dbReference>
<dbReference type="AlphaFoldDB" id="A0AAD5UDM7"/>
<name>A0AAD5UDM7_9FUNG</name>
<comment type="caution">
    <text evidence="1">The sequence shown here is derived from an EMBL/GenBank/DDBJ whole genome shotgun (WGS) entry which is preliminary data.</text>
</comment>
<dbReference type="EMBL" id="JADGKB010000068">
    <property type="protein sequence ID" value="KAJ3255344.1"/>
    <property type="molecule type" value="Genomic_DNA"/>
</dbReference>
<dbReference type="GO" id="GO:0120053">
    <property type="term" value="F:ribitol beta-1,4-xylosyltransferase activity"/>
    <property type="evidence" value="ECO:0007669"/>
    <property type="project" value="InterPro"/>
</dbReference>
<organism evidence="1 2">
    <name type="scientific">Boothiomyces macroporosus</name>
    <dbReference type="NCBI Taxonomy" id="261099"/>
    <lineage>
        <taxon>Eukaryota</taxon>
        <taxon>Fungi</taxon>
        <taxon>Fungi incertae sedis</taxon>
        <taxon>Chytridiomycota</taxon>
        <taxon>Chytridiomycota incertae sedis</taxon>
        <taxon>Chytridiomycetes</taxon>
        <taxon>Rhizophydiales</taxon>
        <taxon>Terramycetaceae</taxon>
        <taxon>Boothiomyces</taxon>
    </lineage>
</organism>
<dbReference type="GO" id="GO:0005794">
    <property type="term" value="C:Golgi apparatus"/>
    <property type="evidence" value="ECO:0007669"/>
    <property type="project" value="TreeGrafter"/>
</dbReference>
<dbReference type="PANTHER" id="PTHR15576:SF1">
    <property type="entry name" value="RIBITOL-5-PHOSPHATE XYLOSYLTRANSFERASE 1"/>
    <property type="match status" value="1"/>
</dbReference>
<evidence type="ECO:0000313" key="1">
    <source>
        <dbReference type="EMBL" id="KAJ3255344.1"/>
    </source>
</evidence>
<gene>
    <name evidence="1" type="ORF">HK103_006367</name>
</gene>
<proteinExistence type="predicted"/>
<evidence type="ECO:0008006" key="3">
    <source>
        <dbReference type="Google" id="ProtNLM"/>
    </source>
</evidence>
<protein>
    <recommendedName>
        <fullName evidence="3">Exostosin GT47 domain-containing protein</fullName>
    </recommendedName>
</protein>
<dbReference type="InterPro" id="IPR055286">
    <property type="entry name" value="RXYLT1-like"/>
</dbReference>
<dbReference type="GO" id="GO:0035269">
    <property type="term" value="P:protein O-linked glycosylation via mannose"/>
    <property type="evidence" value="ECO:0007669"/>
    <property type="project" value="InterPro"/>
</dbReference>
<keyword evidence="2" id="KW-1185">Reference proteome</keyword>
<reference evidence="1" key="1">
    <citation type="submission" date="2020-05" db="EMBL/GenBank/DDBJ databases">
        <title>Phylogenomic resolution of chytrid fungi.</title>
        <authorList>
            <person name="Stajich J.E."/>
            <person name="Amses K."/>
            <person name="Simmons R."/>
            <person name="Seto K."/>
            <person name="Myers J."/>
            <person name="Bonds A."/>
            <person name="Quandt C.A."/>
            <person name="Barry K."/>
            <person name="Liu P."/>
            <person name="Grigoriev I."/>
            <person name="Longcore J.E."/>
            <person name="James T.Y."/>
        </authorList>
    </citation>
    <scope>NUCLEOTIDE SEQUENCE</scope>
    <source>
        <strain evidence="1">PLAUS21</strain>
    </source>
</reference>
<sequence length="694" mass="80216">MQLVHLYHSLNGGQILRKLLKGGACGKKVDRHYAKIHKNYSDIIYADQRISATGIGNFAELSVDELKHYSSCLQPLAIVHVEVKSMMELLDKIILTLNVPIIVVSTGEVNLELVEKNYRSLVSGSNSKIAHWYAQSCSEKYSWLTCLPLGISEPLLLEFQEYALYNFNSMNQFEGGSPPWKPLEKSLLVMFGDTVGNREMRNYLCNNLKPLSNCEYKKTGDFSNVQYFDTIKNSRFVVLPPSHMDSNMVYEILVLGSFPVVQSSINNELYQDLPVFIYDKYTEISHEALELKYRHFRRNDFNMEKLYTFYWQNLVYSKRLELGGSESAFQYGKFGKWQKQEVAIPPSKPEAYIEGTCGTKIAQYYPTILPKPEDLSLEDRISQIGMKHMAELTYSNMPTPEQFDNPLEDVIDCLHPYTVIYVDAWRTREFIDKALPQIKVPVIVMSGDGDTSNPSFEIKKYLDGLPDKPSKPPMIAHWFAQHCRPDAKQYDWITCIPLGLNQWLDTRENYHSYAKDHGHLMNRLEGGKPHWKPAEKSVVVNFRISTNPGQRQPAWDYFCGEGFAKTGGSSFCLYKSVDKYFTFVDIFDIIANARFVVSPAGSAIDCYRTYEALFLGSYPIVKSSQLYVLFRDLPVLIVDDFKHVTAELLEETYHRFRNRDWNFEKLYHTYWQNVIWKKRVELGGPDFRLGYKKK</sequence>
<dbReference type="Proteomes" id="UP001210925">
    <property type="component" value="Unassembled WGS sequence"/>
</dbReference>
<evidence type="ECO:0000313" key="2">
    <source>
        <dbReference type="Proteomes" id="UP001210925"/>
    </source>
</evidence>